<evidence type="ECO:0000256" key="5">
    <source>
        <dbReference type="ARBA" id="ARBA00039009"/>
    </source>
</evidence>
<evidence type="ECO:0000313" key="11">
    <source>
        <dbReference type="EMBL" id="CAG5113207.1"/>
    </source>
</evidence>
<dbReference type="InterPro" id="IPR025110">
    <property type="entry name" value="AMP-bd_C"/>
</dbReference>
<dbReference type="InterPro" id="IPR045851">
    <property type="entry name" value="AMP-bd_C_sf"/>
</dbReference>
<reference evidence="11 12" key="1">
    <citation type="submission" date="2021-04" db="EMBL/GenBank/DDBJ databases">
        <authorList>
            <person name="Bliznina A."/>
        </authorList>
    </citation>
    <scope>NUCLEOTIDE SEQUENCE [LARGE SCALE GENOMIC DNA]</scope>
</reference>
<comment type="function">
    <text evidence="4">Acyl-CoA synthases catalyze the initial reaction in fatty acid metabolism, by forming a thioester with CoA. Has some preference toward medium-chain substrates. Plays a role in adipocyte differentiation.</text>
</comment>
<dbReference type="PANTHER" id="PTHR43201:SF5">
    <property type="entry name" value="MEDIUM-CHAIN ACYL-COA LIGASE ACSF2, MITOCHONDRIAL"/>
    <property type="match status" value="1"/>
</dbReference>
<accession>A0ABN7T9C5</accession>
<evidence type="ECO:0000259" key="10">
    <source>
        <dbReference type="Pfam" id="PF13193"/>
    </source>
</evidence>
<comment type="similarity">
    <text evidence="1">Belongs to the ATP-dependent AMP-binding enzyme family.</text>
</comment>
<comment type="catalytic activity">
    <reaction evidence="8">
        <text>a medium-chain fatty acid + ATP + CoA = a medium-chain fatty acyl-CoA + AMP + diphosphate</text>
        <dbReference type="Rhea" id="RHEA:48340"/>
        <dbReference type="ChEBI" id="CHEBI:30616"/>
        <dbReference type="ChEBI" id="CHEBI:33019"/>
        <dbReference type="ChEBI" id="CHEBI:57287"/>
        <dbReference type="ChEBI" id="CHEBI:59558"/>
        <dbReference type="ChEBI" id="CHEBI:90546"/>
        <dbReference type="ChEBI" id="CHEBI:456215"/>
        <dbReference type="EC" id="6.2.1.2"/>
    </reaction>
</comment>
<evidence type="ECO:0000256" key="1">
    <source>
        <dbReference type="ARBA" id="ARBA00006432"/>
    </source>
</evidence>
<evidence type="ECO:0000259" key="9">
    <source>
        <dbReference type="Pfam" id="PF00501"/>
    </source>
</evidence>
<dbReference type="PANTHER" id="PTHR43201">
    <property type="entry name" value="ACYL-COA SYNTHETASE"/>
    <property type="match status" value="1"/>
</dbReference>
<evidence type="ECO:0000256" key="8">
    <source>
        <dbReference type="ARBA" id="ARBA00048277"/>
    </source>
</evidence>
<keyword evidence="3" id="KW-0443">Lipid metabolism</keyword>
<dbReference type="EMBL" id="OU015567">
    <property type="protein sequence ID" value="CAG5113207.1"/>
    <property type="molecule type" value="Genomic_DNA"/>
</dbReference>
<dbReference type="Pfam" id="PF13193">
    <property type="entry name" value="AMP-binding_C"/>
    <property type="match status" value="1"/>
</dbReference>
<dbReference type="InterPro" id="IPR042099">
    <property type="entry name" value="ANL_N_sf"/>
</dbReference>
<name>A0ABN7T9C5_OIKDI</name>
<dbReference type="PROSITE" id="PS00455">
    <property type="entry name" value="AMP_BINDING"/>
    <property type="match status" value="1"/>
</dbReference>
<dbReference type="Gene3D" id="3.40.50.12780">
    <property type="entry name" value="N-terminal domain of ligase-like"/>
    <property type="match status" value="1"/>
</dbReference>
<keyword evidence="12" id="KW-1185">Reference proteome</keyword>
<evidence type="ECO:0000256" key="3">
    <source>
        <dbReference type="ARBA" id="ARBA00023098"/>
    </source>
</evidence>
<dbReference type="InterPro" id="IPR000873">
    <property type="entry name" value="AMP-dep_synth/lig_dom"/>
</dbReference>
<evidence type="ECO:0000313" key="12">
    <source>
        <dbReference type="Proteomes" id="UP001158576"/>
    </source>
</evidence>
<evidence type="ECO:0000256" key="6">
    <source>
        <dbReference type="ARBA" id="ARBA00039638"/>
    </source>
</evidence>
<evidence type="ECO:0000256" key="4">
    <source>
        <dbReference type="ARBA" id="ARBA00037247"/>
    </source>
</evidence>
<feature type="domain" description="AMP-binding enzyme C-terminal" evidence="10">
    <location>
        <begin position="477"/>
        <end position="551"/>
    </location>
</feature>
<dbReference type="Pfam" id="PF00501">
    <property type="entry name" value="AMP-binding"/>
    <property type="match status" value="1"/>
</dbReference>
<comment type="catalytic activity">
    <reaction evidence="7">
        <text>octanoate + ATP + CoA = octanoyl-CoA + AMP + diphosphate</text>
        <dbReference type="Rhea" id="RHEA:33631"/>
        <dbReference type="ChEBI" id="CHEBI:25646"/>
        <dbReference type="ChEBI" id="CHEBI:30616"/>
        <dbReference type="ChEBI" id="CHEBI:33019"/>
        <dbReference type="ChEBI" id="CHEBI:57287"/>
        <dbReference type="ChEBI" id="CHEBI:57386"/>
        <dbReference type="ChEBI" id="CHEBI:456215"/>
    </reaction>
</comment>
<keyword evidence="2" id="KW-0436">Ligase</keyword>
<evidence type="ECO:0000256" key="7">
    <source>
        <dbReference type="ARBA" id="ARBA00047319"/>
    </source>
</evidence>
<organism evidence="11 12">
    <name type="scientific">Oikopleura dioica</name>
    <name type="common">Tunicate</name>
    <dbReference type="NCBI Taxonomy" id="34765"/>
    <lineage>
        <taxon>Eukaryota</taxon>
        <taxon>Metazoa</taxon>
        <taxon>Chordata</taxon>
        <taxon>Tunicata</taxon>
        <taxon>Appendicularia</taxon>
        <taxon>Copelata</taxon>
        <taxon>Oikopleuridae</taxon>
        <taxon>Oikopleura</taxon>
    </lineage>
</organism>
<feature type="domain" description="AMP-dependent synthetase/ligase" evidence="9">
    <location>
        <begin position="51"/>
        <end position="425"/>
    </location>
</feature>
<protein>
    <recommendedName>
        <fullName evidence="6">Medium-chain acyl-CoA ligase ACSF2, mitochondrial</fullName>
        <ecNumber evidence="5">6.2.1.2</ecNumber>
    </recommendedName>
</protein>
<evidence type="ECO:0000256" key="2">
    <source>
        <dbReference type="ARBA" id="ARBA00022598"/>
    </source>
</evidence>
<dbReference type="Proteomes" id="UP001158576">
    <property type="component" value="Chromosome 2"/>
</dbReference>
<sequence>MKGTIGRRLARSLSSQIQGASYTSQEVCMYDFVLGACEKNDSKLMASFEMHKKAFTFGEMHNEAGRIAAGLFNLGIRPGDRVAVWGPNQPEWLVMKWACARAGFEMVNINPLYTTRELEYALEKVDAKMLVCPKTIGPLNYHAKVQEFIPNLAEQDRFSLNIPSVPTLKKIVYYSSPEAEAGTFQWSELEQAGSDADLKSINEMKVDPHSIANIQFTSGTTGMPKAASLSHFNLTNNAISLTRALNVIEPSLNENTSFLNVLPLYHVFSFVGGSLSGAYNCVPNIYPAPGFNSAASIQACANQKCTFLLGTPTMFTDIVNDPTRADHDISSLKYAIVGGAPATPALVRKANQELGVKMTVGYGMTENSCATFLTPPGSTEDVTCNTVGFPIPGVDAKIIDDEENTLEKGQIGELVTKGFVLFQGYVKDEAKTKESYTKDGYWKTGDLALVRDDGTLQISGRSKDMIIRGGENIQPTEIENFIATHDKVVDCYVIGVPSSRLGEEVAAYIQLKDDTVTSEDIVEFCKEGLARYKIPKYIKFTSEFPKTVTGKIQKYLLRDQAVNDFPELKEELAAMQ</sequence>
<dbReference type="EC" id="6.2.1.2" evidence="5"/>
<gene>
    <name evidence="11" type="ORF">OKIOD_LOCUS16099</name>
</gene>
<dbReference type="SUPFAM" id="SSF56801">
    <property type="entry name" value="Acetyl-CoA synthetase-like"/>
    <property type="match status" value="1"/>
</dbReference>
<dbReference type="InterPro" id="IPR020845">
    <property type="entry name" value="AMP-binding_CS"/>
</dbReference>
<proteinExistence type="inferred from homology"/>
<dbReference type="Gene3D" id="3.30.300.30">
    <property type="match status" value="1"/>
</dbReference>